<dbReference type="PANTHER" id="PTHR46797">
    <property type="entry name" value="HTH-TYPE TRANSCRIPTIONAL REGULATOR"/>
    <property type="match status" value="1"/>
</dbReference>
<evidence type="ECO:0000259" key="5">
    <source>
        <dbReference type="PROSITE" id="PS50943"/>
    </source>
</evidence>
<keyword evidence="2" id="KW-0805">Transcription regulation</keyword>
<comment type="caution">
    <text evidence="6">The sequence shown here is derived from an EMBL/GenBank/DDBJ whole genome shotgun (WGS) entry which is preliminary data.</text>
</comment>
<dbReference type="GO" id="GO:0003700">
    <property type="term" value="F:DNA-binding transcription factor activity"/>
    <property type="evidence" value="ECO:0007669"/>
    <property type="project" value="TreeGrafter"/>
</dbReference>
<dbReference type="RefSeq" id="WP_069909414.1">
    <property type="nucleotide sequence ID" value="NZ_LAJE02000159.1"/>
</dbReference>
<proteinExistence type="inferred from homology"/>
<organism evidence="6 7">
    <name type="scientific">Devosia insulae DS-56</name>
    <dbReference type="NCBI Taxonomy" id="1116389"/>
    <lineage>
        <taxon>Bacteria</taxon>
        <taxon>Pseudomonadati</taxon>
        <taxon>Pseudomonadota</taxon>
        <taxon>Alphaproteobacteria</taxon>
        <taxon>Hyphomicrobiales</taxon>
        <taxon>Devosiaceae</taxon>
        <taxon>Devosia</taxon>
    </lineage>
</organism>
<gene>
    <name evidence="6" type="ORF">VW23_016415</name>
</gene>
<evidence type="ECO:0000313" key="7">
    <source>
        <dbReference type="Proteomes" id="UP000095463"/>
    </source>
</evidence>
<evidence type="ECO:0000256" key="3">
    <source>
        <dbReference type="ARBA" id="ARBA00023125"/>
    </source>
</evidence>
<dbReference type="GO" id="GO:0005829">
    <property type="term" value="C:cytosol"/>
    <property type="evidence" value="ECO:0007669"/>
    <property type="project" value="TreeGrafter"/>
</dbReference>
<dbReference type="SMART" id="SM00530">
    <property type="entry name" value="HTH_XRE"/>
    <property type="match status" value="1"/>
</dbReference>
<name>A0A1E5XS00_9HYPH</name>
<dbReference type="EMBL" id="LAJE02000159">
    <property type="protein sequence ID" value="OEO31392.1"/>
    <property type="molecule type" value="Genomic_DNA"/>
</dbReference>
<evidence type="ECO:0000313" key="6">
    <source>
        <dbReference type="EMBL" id="OEO31392.1"/>
    </source>
</evidence>
<comment type="similarity">
    <text evidence="1">Belongs to the short-chain fatty acyl-CoA assimilation regulator (ScfR) family.</text>
</comment>
<dbReference type="SUPFAM" id="SSF47413">
    <property type="entry name" value="lambda repressor-like DNA-binding domains"/>
    <property type="match status" value="1"/>
</dbReference>
<dbReference type="InterPro" id="IPR001387">
    <property type="entry name" value="Cro/C1-type_HTH"/>
</dbReference>
<dbReference type="Pfam" id="PF06114">
    <property type="entry name" value="Peptidase_M78"/>
    <property type="match status" value="1"/>
</dbReference>
<evidence type="ECO:0000256" key="1">
    <source>
        <dbReference type="ARBA" id="ARBA00007227"/>
    </source>
</evidence>
<dbReference type="PANTHER" id="PTHR46797:SF23">
    <property type="entry name" value="HTH-TYPE TRANSCRIPTIONAL REGULATOR SUTR"/>
    <property type="match status" value="1"/>
</dbReference>
<dbReference type="Pfam" id="PF01381">
    <property type="entry name" value="HTH_3"/>
    <property type="match status" value="1"/>
</dbReference>
<protein>
    <recommendedName>
        <fullName evidence="5">HTH cro/C1-type domain-containing protein</fullName>
    </recommendedName>
</protein>
<reference evidence="6 7" key="1">
    <citation type="journal article" date="2015" name="Genome Announc.">
        <title>Genome Assemblies of Three Soil-Associated Devosia species: D. insulae, D. limi, and D. soli.</title>
        <authorList>
            <person name="Hassan Y.I."/>
            <person name="Lepp D."/>
            <person name="Zhou T."/>
        </authorList>
    </citation>
    <scope>NUCLEOTIDE SEQUENCE [LARGE SCALE GENOMIC DNA]</scope>
    <source>
        <strain evidence="6 7">DS-56</strain>
    </source>
</reference>
<dbReference type="GO" id="GO:0003677">
    <property type="term" value="F:DNA binding"/>
    <property type="evidence" value="ECO:0007669"/>
    <property type="project" value="UniProtKB-KW"/>
</dbReference>
<dbReference type="OrthoDB" id="1123084at2"/>
<evidence type="ECO:0000256" key="2">
    <source>
        <dbReference type="ARBA" id="ARBA00023015"/>
    </source>
</evidence>
<dbReference type="InterPro" id="IPR018653">
    <property type="entry name" value="ScfR_C"/>
</dbReference>
<dbReference type="InterPro" id="IPR010982">
    <property type="entry name" value="Lambda_DNA-bd_dom_sf"/>
</dbReference>
<dbReference type="Gene3D" id="1.10.260.40">
    <property type="entry name" value="lambda repressor-like DNA-binding domains"/>
    <property type="match status" value="1"/>
</dbReference>
<dbReference type="CDD" id="cd00093">
    <property type="entry name" value="HTH_XRE"/>
    <property type="match status" value="1"/>
</dbReference>
<dbReference type="InterPro" id="IPR050807">
    <property type="entry name" value="TransReg_Diox_bact_type"/>
</dbReference>
<dbReference type="InterPro" id="IPR010359">
    <property type="entry name" value="IrrE_HExxH"/>
</dbReference>
<evidence type="ECO:0000256" key="4">
    <source>
        <dbReference type="ARBA" id="ARBA00023163"/>
    </source>
</evidence>
<dbReference type="Pfam" id="PF09856">
    <property type="entry name" value="ScfRs"/>
    <property type="match status" value="1"/>
</dbReference>
<sequence length="540" mass="58687">MRAPIGLKISSRRRALGVSQAALARRAGISASYLNLIERNKRHVGGSLLIRLAEELEVELSELSGDAEHRLIAELDEAFADPVLEGIDMPASRDLVAQQPAAARAIARLRRAYLGATANADSYADRLRTDPLLAQLLHRILSGITAVRSTAEILEDVADLEEGERNRFVATITRETRGLTEVAHSLIGQFEVDARGRRTLSPIRELDDLIFERDNYFPGLEAVAAGLRAQIEAEGRFGEAALAACLAAKFGVSIARSAGREVDAAGFPGQYHFNSNTRTMWFQASAGAATRQFQLTRLYAELSAAEAIEREVDTPQLSTATARRLGYRALSSYLAGAMVFPYAPFLADAEAQHYDIETLRQLYTASFEQVAHRLVSLRKPGEPGLPFGFLRSDAAGRLTKHFPLPGLPLPSAGHACPRWVIYGAFRTPRTLARQIAQFADGSRYLFIASAQPRQGAGYADHAIPTSVMLACDVLHADRTVYGAGLDLGDSSADVPVGPSCRLCPRRDCADRQEEAFTTAGEPAAIRAPLVPRRFDIGEPD</sequence>
<keyword evidence="7" id="KW-1185">Reference proteome</keyword>
<dbReference type="AlphaFoldDB" id="A0A1E5XS00"/>
<dbReference type="PROSITE" id="PS50943">
    <property type="entry name" value="HTH_CROC1"/>
    <property type="match status" value="1"/>
</dbReference>
<feature type="domain" description="HTH cro/C1-type" evidence="5">
    <location>
        <begin position="9"/>
        <end position="63"/>
    </location>
</feature>
<dbReference type="Proteomes" id="UP000095463">
    <property type="component" value="Unassembled WGS sequence"/>
</dbReference>
<accession>A0A1E5XS00</accession>
<keyword evidence="3" id="KW-0238">DNA-binding</keyword>
<keyword evidence="4" id="KW-0804">Transcription</keyword>